<evidence type="ECO:0000313" key="2">
    <source>
        <dbReference type="Proteomes" id="UP001476583"/>
    </source>
</evidence>
<protein>
    <submittedName>
        <fullName evidence="1">DUF2789 family protein</fullName>
    </submittedName>
</protein>
<evidence type="ECO:0000313" key="1">
    <source>
        <dbReference type="EMBL" id="WXL25326.1"/>
    </source>
</evidence>
<dbReference type="InterPro" id="IPR038086">
    <property type="entry name" value="DUF2789_sf"/>
</dbReference>
<name>A0ABZ2RKV8_ECTME</name>
<dbReference type="InterPro" id="IPR021250">
    <property type="entry name" value="DUF2789"/>
</dbReference>
<dbReference type="Gene3D" id="1.10.10.1130">
    <property type="entry name" value="Uncharacterised protein PF10982, DUF2789"/>
    <property type="match status" value="1"/>
</dbReference>
<dbReference type="Pfam" id="PF10982">
    <property type="entry name" value="DUF2789"/>
    <property type="match status" value="1"/>
</dbReference>
<sequence length="77" mass="8651">MTDHIPTLESLFQQLGLPSDQASIDQFLSSHSPLPNDCRLADAPFWDESQAAFLKEKILEDGVWAQAVDKLNLRLRA</sequence>
<proteinExistence type="predicted"/>
<dbReference type="Proteomes" id="UP001476583">
    <property type="component" value="Chromosome"/>
</dbReference>
<organism evidence="1 2">
    <name type="scientific">Ectopseudomonas mendocina</name>
    <name type="common">Pseudomonas mendocina</name>
    <dbReference type="NCBI Taxonomy" id="300"/>
    <lineage>
        <taxon>Bacteria</taxon>
        <taxon>Pseudomonadati</taxon>
        <taxon>Pseudomonadota</taxon>
        <taxon>Gammaproteobacteria</taxon>
        <taxon>Pseudomonadales</taxon>
        <taxon>Pseudomonadaceae</taxon>
        <taxon>Ectopseudomonas</taxon>
    </lineage>
</organism>
<gene>
    <name evidence="1" type="ORF">WG219_18795</name>
</gene>
<accession>A0ABZ2RKV8</accession>
<dbReference type="EMBL" id="CP148074">
    <property type="protein sequence ID" value="WXL25326.1"/>
    <property type="molecule type" value="Genomic_DNA"/>
</dbReference>
<reference evidence="1 2" key="1">
    <citation type="submission" date="2024-03" db="EMBL/GenBank/DDBJ databases">
        <title>Complete genome of BD2.</title>
        <authorList>
            <person name="Cao G."/>
        </authorList>
    </citation>
    <scope>NUCLEOTIDE SEQUENCE [LARGE SCALE GENOMIC DNA]</scope>
    <source>
        <strain evidence="1 2">BD2</strain>
    </source>
</reference>
<keyword evidence="2" id="KW-1185">Reference proteome</keyword>